<dbReference type="GO" id="GO:0004519">
    <property type="term" value="F:endonuclease activity"/>
    <property type="evidence" value="ECO:0007669"/>
    <property type="project" value="InterPro"/>
</dbReference>
<evidence type="ECO:0000313" key="5">
    <source>
        <dbReference type="EMBL" id="KAA5831984.1"/>
    </source>
</evidence>
<evidence type="ECO:0000256" key="1">
    <source>
        <dbReference type="ARBA" id="ARBA00023450"/>
    </source>
</evidence>
<dbReference type="GO" id="GO:0008270">
    <property type="term" value="F:zinc ion binding"/>
    <property type="evidence" value="ECO:0007669"/>
    <property type="project" value="InterPro"/>
</dbReference>
<comment type="similarity">
    <text evidence="1">Belongs to the Rv1128c/1148c/1588c/1702c/1945/3466 family.</text>
</comment>
<keyword evidence="6" id="KW-1185">Reference proteome</keyword>
<dbReference type="Gene3D" id="1.10.30.50">
    <property type="match status" value="1"/>
</dbReference>
<evidence type="ECO:0000313" key="6">
    <source>
        <dbReference type="Proteomes" id="UP000323946"/>
    </source>
</evidence>
<dbReference type="Pfam" id="PF02720">
    <property type="entry name" value="DUF222"/>
    <property type="match status" value="1"/>
</dbReference>
<feature type="region of interest" description="Disordered" evidence="3">
    <location>
        <begin position="1"/>
        <end position="21"/>
    </location>
</feature>
<dbReference type="InterPro" id="IPR003870">
    <property type="entry name" value="DUF222"/>
</dbReference>
<dbReference type="EMBL" id="VWPH01000008">
    <property type="protein sequence ID" value="KAA5831984.1"/>
    <property type="molecule type" value="Genomic_DNA"/>
</dbReference>
<sequence length="464" mass="50491">MTNRVATPGPSAGAVATTTAPTDVPVPGAAVVSSWAESSPASYTDAELASRIAEIERAIRQARMEQLKLIAEADRRRVFAAQSARSTQAWLQSLLRIDSREAKARVQVATDVTPAPEEQGESPSAALPAAAQTLSEGTMGIEHATIIARCIRNLPESARHRASEVEALLAENARRMCPRDLAKLAERIKYALDREGALREEHAQHEARELHYATARDGMLVIKARLDRETGAKFVEALRPLAAPRPETDGEKDSRTVGQRNADGFAAMVDLVLDSDQMPRTGGQRPHLTVTIDFDDLKQRLTNTPGTLTATEQSITAENVRRIACDCEVLPMVLGGDSLPLDVGTTQRTAPTHIRAALLQRDGVCAFPGCDRPPGTPQAHHIKHWIDGGPTEINNMVMLCPHHHRRIHDQHWSITMQRGRPMFTPPSSVDTSRKPKPGGKALPAAYQDTLRGLIPTPRTPEGTP</sequence>
<dbReference type="GO" id="GO:0003676">
    <property type="term" value="F:nucleic acid binding"/>
    <property type="evidence" value="ECO:0007669"/>
    <property type="project" value="InterPro"/>
</dbReference>
<accession>A0A5M7BXP4</accession>
<name>A0A5M7BXP4_SACHI</name>
<dbReference type="SMART" id="SM00507">
    <property type="entry name" value="HNHc"/>
    <property type="match status" value="1"/>
</dbReference>
<protein>
    <submittedName>
        <fullName evidence="5">DUF222 domain-containing protein</fullName>
    </submittedName>
</protein>
<feature type="coiled-coil region" evidence="2">
    <location>
        <begin position="45"/>
        <end position="72"/>
    </location>
</feature>
<evidence type="ECO:0000259" key="4">
    <source>
        <dbReference type="SMART" id="SM00507"/>
    </source>
</evidence>
<proteinExistence type="inferred from homology"/>
<dbReference type="InterPro" id="IPR003615">
    <property type="entry name" value="HNH_nuc"/>
</dbReference>
<dbReference type="AlphaFoldDB" id="A0A5M7BXP4"/>
<dbReference type="OrthoDB" id="3656171at2"/>
<gene>
    <name evidence="5" type="ORF">F1721_19440</name>
</gene>
<dbReference type="InterPro" id="IPR002711">
    <property type="entry name" value="HNH"/>
</dbReference>
<keyword evidence="2" id="KW-0175">Coiled coil</keyword>
<dbReference type="Proteomes" id="UP000323946">
    <property type="component" value="Unassembled WGS sequence"/>
</dbReference>
<evidence type="ECO:0000256" key="3">
    <source>
        <dbReference type="SAM" id="MobiDB-lite"/>
    </source>
</evidence>
<evidence type="ECO:0000256" key="2">
    <source>
        <dbReference type="SAM" id="Coils"/>
    </source>
</evidence>
<dbReference type="CDD" id="cd00085">
    <property type="entry name" value="HNHc"/>
    <property type="match status" value="1"/>
</dbReference>
<feature type="domain" description="HNH nuclease" evidence="4">
    <location>
        <begin position="353"/>
        <end position="405"/>
    </location>
</feature>
<organism evidence="5 6">
    <name type="scientific">Saccharopolyspora hirsuta</name>
    <dbReference type="NCBI Taxonomy" id="1837"/>
    <lineage>
        <taxon>Bacteria</taxon>
        <taxon>Bacillati</taxon>
        <taxon>Actinomycetota</taxon>
        <taxon>Actinomycetes</taxon>
        <taxon>Pseudonocardiales</taxon>
        <taxon>Pseudonocardiaceae</taxon>
        <taxon>Saccharopolyspora</taxon>
    </lineage>
</organism>
<reference evidence="5 6" key="1">
    <citation type="submission" date="2019-09" db="EMBL/GenBank/DDBJ databases">
        <title>Draft genome sequence of the thermophilic Saccharopolyspora hirsuta VKM Ac-666T.</title>
        <authorList>
            <person name="Lobastova T.G."/>
            <person name="Fokina V."/>
            <person name="Bragin E.Y."/>
            <person name="Shtratnikova V.Y."/>
            <person name="Starodumova I.P."/>
            <person name="Tarlachkov S.V."/>
            <person name="Donova M.V."/>
        </authorList>
    </citation>
    <scope>NUCLEOTIDE SEQUENCE [LARGE SCALE GENOMIC DNA]</scope>
    <source>
        <strain evidence="5 6">VKM Ac-666</strain>
    </source>
</reference>
<dbReference type="Pfam" id="PF01844">
    <property type="entry name" value="HNH"/>
    <property type="match status" value="1"/>
</dbReference>
<feature type="region of interest" description="Disordered" evidence="3">
    <location>
        <begin position="418"/>
        <end position="464"/>
    </location>
</feature>
<comment type="caution">
    <text evidence="5">The sequence shown here is derived from an EMBL/GenBank/DDBJ whole genome shotgun (WGS) entry which is preliminary data.</text>
</comment>